<dbReference type="Proteomes" id="UP001153954">
    <property type="component" value="Unassembled WGS sequence"/>
</dbReference>
<organism evidence="3 4">
    <name type="scientific">Euphydryas editha</name>
    <name type="common">Edith's checkerspot</name>
    <dbReference type="NCBI Taxonomy" id="104508"/>
    <lineage>
        <taxon>Eukaryota</taxon>
        <taxon>Metazoa</taxon>
        <taxon>Ecdysozoa</taxon>
        <taxon>Arthropoda</taxon>
        <taxon>Hexapoda</taxon>
        <taxon>Insecta</taxon>
        <taxon>Pterygota</taxon>
        <taxon>Neoptera</taxon>
        <taxon>Endopterygota</taxon>
        <taxon>Lepidoptera</taxon>
        <taxon>Glossata</taxon>
        <taxon>Ditrysia</taxon>
        <taxon>Papilionoidea</taxon>
        <taxon>Nymphalidae</taxon>
        <taxon>Nymphalinae</taxon>
        <taxon>Euphydryas</taxon>
    </lineage>
</organism>
<dbReference type="Pfam" id="PF13843">
    <property type="entry name" value="DDE_Tnp_1_7"/>
    <property type="match status" value="1"/>
</dbReference>
<gene>
    <name evidence="3" type="ORF">EEDITHA_LOCUS21935</name>
</gene>
<proteinExistence type="predicted"/>
<feature type="domain" description="PiggyBac transposable element-derived protein" evidence="2">
    <location>
        <begin position="129"/>
        <end position="350"/>
    </location>
</feature>
<accession>A0AAU9V9N2</accession>
<dbReference type="PANTHER" id="PTHR47272:SF1">
    <property type="entry name" value="PIGGYBAC TRANSPOSABLE ELEMENT-DERIVED PROTEIN 3-LIKE"/>
    <property type="match status" value="1"/>
</dbReference>
<dbReference type="PANTHER" id="PTHR47272">
    <property type="entry name" value="DDE_TNP_1_7 DOMAIN-CONTAINING PROTEIN"/>
    <property type="match status" value="1"/>
</dbReference>
<evidence type="ECO:0000259" key="2">
    <source>
        <dbReference type="Pfam" id="PF13843"/>
    </source>
</evidence>
<evidence type="ECO:0000313" key="4">
    <source>
        <dbReference type="Proteomes" id="UP001153954"/>
    </source>
</evidence>
<dbReference type="InterPro" id="IPR029526">
    <property type="entry name" value="PGBD"/>
</dbReference>
<dbReference type="AlphaFoldDB" id="A0AAU9V9N2"/>
<name>A0AAU9V9N2_EUPED</name>
<sequence length="354" mass="40730">MAAFIDCRTKHRLPLNEELVLSLLQDGNCSDLDLDDADDEFFASQLESEDLVANEEPCEADQTPPRKGGKQRKTNTIGVQDSDEGGPSTSQKHNIKVKVIQRPRIWKKTNFIDRPHNYTGHPEPIVIRSPIDYFNDYYNDDFFELMSTCTNMYHMRKTGDILKTTKQEMKKLYGIHLMMGILSYPRIAMYWRQKIKIEMIASVMTRDRLMALRNNLHVVETDSPPIQDTVNPLWKVQPVINAVQNGCKKILRTPGRYSIDEQMIPFTGKCHLRQLVKNKPRPVGLKNFVVTTSEGLMIDFEIYYGQNPALMHPLGLGPAVVLRLIQSVPRGSCVFFDRYFTTIPLLEELMYHHG</sequence>
<feature type="region of interest" description="Disordered" evidence="1">
    <location>
        <begin position="51"/>
        <end position="92"/>
    </location>
</feature>
<protein>
    <recommendedName>
        <fullName evidence="2">PiggyBac transposable element-derived protein domain-containing protein</fullName>
    </recommendedName>
</protein>
<evidence type="ECO:0000256" key="1">
    <source>
        <dbReference type="SAM" id="MobiDB-lite"/>
    </source>
</evidence>
<evidence type="ECO:0000313" key="3">
    <source>
        <dbReference type="EMBL" id="CAH2107953.1"/>
    </source>
</evidence>
<keyword evidence="4" id="KW-1185">Reference proteome</keyword>
<dbReference type="EMBL" id="CAKOGL010000031">
    <property type="protein sequence ID" value="CAH2107953.1"/>
    <property type="molecule type" value="Genomic_DNA"/>
</dbReference>
<reference evidence="3" key="1">
    <citation type="submission" date="2022-03" db="EMBL/GenBank/DDBJ databases">
        <authorList>
            <person name="Tunstrom K."/>
        </authorList>
    </citation>
    <scope>NUCLEOTIDE SEQUENCE</scope>
</reference>
<comment type="caution">
    <text evidence="3">The sequence shown here is derived from an EMBL/GenBank/DDBJ whole genome shotgun (WGS) entry which is preliminary data.</text>
</comment>